<feature type="non-terminal residue" evidence="2">
    <location>
        <position position="1"/>
    </location>
</feature>
<evidence type="ECO:0000256" key="1">
    <source>
        <dbReference type="SAM" id="MobiDB-lite"/>
    </source>
</evidence>
<dbReference type="Gramene" id="TVU30089">
    <property type="protein sequence ID" value="TVU30089"/>
    <property type="gene ID" value="EJB05_21695"/>
</dbReference>
<name>A0A5J9V1U2_9POAL</name>
<feature type="region of interest" description="Disordered" evidence="1">
    <location>
        <begin position="13"/>
        <end position="44"/>
    </location>
</feature>
<sequence length="235" mass="24736">MCCGTAVAWLRGEPPRAAAERGSRRPPSEHGGPGEMCRGPGGGAARLMRPLGEARSTLSTAVRRRHAAGRGRLAGAWTSGSARHAGAAILRGEATVRGGGPRLREAAARSTLNDVHDTGAVFSRAAFRLPSVSSSPCPLLQGTILTDASSDQSGRTRPPNSDPISRRQAFSSCDGNPFDPAQRRRLAAKGGTAPPAAPTQMRVRACWLLLRFVYPGRFCLFFLLRLVGAAFGGQI</sequence>
<evidence type="ECO:0000313" key="2">
    <source>
        <dbReference type="EMBL" id="TVU30089.1"/>
    </source>
</evidence>
<dbReference type="Proteomes" id="UP000324897">
    <property type="component" value="Chromosome 1"/>
</dbReference>
<feature type="compositionally biased region" description="Polar residues" evidence="1">
    <location>
        <begin position="144"/>
        <end position="174"/>
    </location>
</feature>
<feature type="region of interest" description="Disordered" evidence="1">
    <location>
        <begin position="144"/>
        <end position="197"/>
    </location>
</feature>
<feature type="compositionally biased region" description="Basic and acidic residues" evidence="1">
    <location>
        <begin position="18"/>
        <end position="28"/>
    </location>
</feature>
<organism evidence="2 3">
    <name type="scientific">Eragrostis curvula</name>
    <name type="common">weeping love grass</name>
    <dbReference type="NCBI Taxonomy" id="38414"/>
    <lineage>
        <taxon>Eukaryota</taxon>
        <taxon>Viridiplantae</taxon>
        <taxon>Streptophyta</taxon>
        <taxon>Embryophyta</taxon>
        <taxon>Tracheophyta</taxon>
        <taxon>Spermatophyta</taxon>
        <taxon>Magnoliopsida</taxon>
        <taxon>Liliopsida</taxon>
        <taxon>Poales</taxon>
        <taxon>Poaceae</taxon>
        <taxon>PACMAD clade</taxon>
        <taxon>Chloridoideae</taxon>
        <taxon>Eragrostideae</taxon>
        <taxon>Eragrostidinae</taxon>
        <taxon>Eragrostis</taxon>
    </lineage>
</organism>
<protein>
    <submittedName>
        <fullName evidence="2">Uncharacterized protein</fullName>
    </submittedName>
</protein>
<comment type="caution">
    <text evidence="2">The sequence shown here is derived from an EMBL/GenBank/DDBJ whole genome shotgun (WGS) entry which is preliminary data.</text>
</comment>
<evidence type="ECO:0000313" key="3">
    <source>
        <dbReference type="Proteomes" id="UP000324897"/>
    </source>
</evidence>
<accession>A0A5J9V1U2</accession>
<reference evidence="2 3" key="1">
    <citation type="journal article" date="2019" name="Sci. Rep.">
        <title>A high-quality genome of Eragrostis curvula grass provides insights into Poaceae evolution and supports new strategies to enhance forage quality.</title>
        <authorList>
            <person name="Carballo J."/>
            <person name="Santos B.A.C.M."/>
            <person name="Zappacosta D."/>
            <person name="Garbus I."/>
            <person name="Selva J.P."/>
            <person name="Gallo C.A."/>
            <person name="Diaz A."/>
            <person name="Albertini E."/>
            <person name="Caccamo M."/>
            <person name="Echenique V."/>
        </authorList>
    </citation>
    <scope>NUCLEOTIDE SEQUENCE [LARGE SCALE GENOMIC DNA]</scope>
    <source>
        <strain evidence="3">cv. Victoria</strain>
        <tissue evidence="2">Leaf</tissue>
    </source>
</reference>
<keyword evidence="3" id="KW-1185">Reference proteome</keyword>
<proteinExistence type="predicted"/>
<dbReference type="EMBL" id="RWGY01000011">
    <property type="protein sequence ID" value="TVU30089.1"/>
    <property type="molecule type" value="Genomic_DNA"/>
</dbReference>
<gene>
    <name evidence="2" type="ORF">EJB05_21695</name>
</gene>
<dbReference type="AlphaFoldDB" id="A0A5J9V1U2"/>
<feature type="compositionally biased region" description="Gly residues" evidence="1">
    <location>
        <begin position="31"/>
        <end position="44"/>
    </location>
</feature>